<dbReference type="OrthoDB" id="5244622at2759"/>
<name>A0A5N6ZIA5_9EURO</name>
<evidence type="ECO:0000256" key="1">
    <source>
        <dbReference type="SAM" id="MobiDB-lite"/>
    </source>
</evidence>
<organism evidence="3 4">
    <name type="scientific">Aspergillus coremiiformis</name>
    <dbReference type="NCBI Taxonomy" id="138285"/>
    <lineage>
        <taxon>Eukaryota</taxon>
        <taxon>Fungi</taxon>
        <taxon>Dikarya</taxon>
        <taxon>Ascomycota</taxon>
        <taxon>Pezizomycotina</taxon>
        <taxon>Eurotiomycetes</taxon>
        <taxon>Eurotiomycetidae</taxon>
        <taxon>Eurotiales</taxon>
        <taxon>Aspergillaceae</taxon>
        <taxon>Aspergillus</taxon>
        <taxon>Aspergillus subgen. Circumdati</taxon>
    </lineage>
</organism>
<dbReference type="Proteomes" id="UP000327118">
    <property type="component" value="Unassembled WGS sequence"/>
</dbReference>
<evidence type="ECO:0000313" key="4">
    <source>
        <dbReference type="Proteomes" id="UP000327118"/>
    </source>
</evidence>
<feature type="transmembrane region" description="Helical" evidence="2">
    <location>
        <begin position="12"/>
        <end position="33"/>
    </location>
</feature>
<protein>
    <recommendedName>
        <fullName evidence="5">RRM domain-containing protein</fullName>
    </recommendedName>
</protein>
<reference evidence="4" key="1">
    <citation type="submission" date="2019-04" db="EMBL/GenBank/DDBJ databases">
        <title>Friends and foes A comparative genomics studyof 23 Aspergillus species from section Flavi.</title>
        <authorList>
            <consortium name="DOE Joint Genome Institute"/>
            <person name="Kjaerbolling I."/>
            <person name="Vesth T."/>
            <person name="Frisvad J.C."/>
            <person name="Nybo J.L."/>
            <person name="Theobald S."/>
            <person name="Kildgaard S."/>
            <person name="Isbrandt T."/>
            <person name="Kuo A."/>
            <person name="Sato A."/>
            <person name="Lyhne E.K."/>
            <person name="Kogle M.E."/>
            <person name="Wiebenga A."/>
            <person name="Kun R.S."/>
            <person name="Lubbers R.J."/>
            <person name="Makela M.R."/>
            <person name="Barry K."/>
            <person name="Chovatia M."/>
            <person name="Clum A."/>
            <person name="Daum C."/>
            <person name="Haridas S."/>
            <person name="He G."/>
            <person name="LaButti K."/>
            <person name="Lipzen A."/>
            <person name="Mondo S."/>
            <person name="Riley R."/>
            <person name="Salamov A."/>
            <person name="Simmons B.A."/>
            <person name="Magnuson J.K."/>
            <person name="Henrissat B."/>
            <person name="Mortensen U.H."/>
            <person name="Larsen T.O."/>
            <person name="Devries R.P."/>
            <person name="Grigoriev I.V."/>
            <person name="Machida M."/>
            <person name="Baker S.E."/>
            <person name="Andersen M.R."/>
        </authorList>
    </citation>
    <scope>NUCLEOTIDE SEQUENCE [LARGE SCALE GENOMIC DNA]</scope>
    <source>
        <strain evidence="4">CBS 553.77</strain>
    </source>
</reference>
<dbReference type="AlphaFoldDB" id="A0A5N6ZIA5"/>
<dbReference type="EMBL" id="ML739036">
    <property type="protein sequence ID" value="KAE8356666.1"/>
    <property type="molecule type" value="Genomic_DNA"/>
</dbReference>
<keyword evidence="2" id="KW-0472">Membrane</keyword>
<keyword evidence="2" id="KW-1133">Transmembrane helix</keyword>
<evidence type="ECO:0000256" key="2">
    <source>
        <dbReference type="SAM" id="Phobius"/>
    </source>
</evidence>
<feature type="region of interest" description="Disordered" evidence="1">
    <location>
        <begin position="134"/>
        <end position="175"/>
    </location>
</feature>
<proteinExistence type="predicted"/>
<keyword evidence="2" id="KW-0812">Transmembrane</keyword>
<evidence type="ECO:0008006" key="5">
    <source>
        <dbReference type="Google" id="ProtNLM"/>
    </source>
</evidence>
<feature type="region of interest" description="Disordered" evidence="1">
    <location>
        <begin position="54"/>
        <end position="89"/>
    </location>
</feature>
<sequence>MEGCPSLLLDALNTAVLLTFTLLPILLPFYVFYHRLLHRIEVLVTSMAPSVNPEGYQGMEDDSHSDKAAPHSSEVAVSPAPDSRRSSNLMDGRLEDIQVPALLPQITKKMPGPVTTSAIVRLAQELQLRGPTPLLDGGLDNLGFPTLEPKRSVDTTSSRASQVANNSTSSAKGQSEAVPWDGKLRWAIDGPSVFDDEDDELGAFYFRPNLFSGHPTSDIWMFQYGLRYMPAKGDRNVHRTVRIENIPSTLALNDILPAVSGEIFSARLADTTPITGYLTAIVTFIWQSDAERFAQASKDGISFGPEAAKVVPVNTPTYPISAELKRLVLKEGYTRCLCVSNLRETLKNEVRRVMGKSIHYNYIETIEDGQVLGETYIRFHSINAAAAAYDLLRNHPCFTECTFRFLRKAIYGTVSEERKFGTKVQENRPRVGIWD</sequence>
<feature type="compositionally biased region" description="Polar residues" evidence="1">
    <location>
        <begin position="154"/>
        <end position="173"/>
    </location>
</feature>
<keyword evidence="4" id="KW-1185">Reference proteome</keyword>
<accession>A0A5N6ZIA5</accession>
<gene>
    <name evidence="3" type="ORF">BDV28DRAFT_126707</name>
</gene>
<evidence type="ECO:0000313" key="3">
    <source>
        <dbReference type="EMBL" id="KAE8356666.1"/>
    </source>
</evidence>